<evidence type="ECO:0000256" key="1">
    <source>
        <dbReference type="SAM" id="MobiDB-lite"/>
    </source>
</evidence>
<dbReference type="STRING" id="103621.GCA_001067145_00203"/>
<accession>C0W725</accession>
<dbReference type="HOGENOM" id="CLU_1583082_0_0_11"/>
<dbReference type="AlphaFoldDB" id="C0W725"/>
<name>C0W725_9ACTO</name>
<organism evidence="2 3">
    <name type="scientific">Actinomyces urogenitalis DSM 15434</name>
    <dbReference type="NCBI Taxonomy" id="525246"/>
    <lineage>
        <taxon>Bacteria</taxon>
        <taxon>Bacillati</taxon>
        <taxon>Actinomycetota</taxon>
        <taxon>Actinomycetes</taxon>
        <taxon>Actinomycetales</taxon>
        <taxon>Actinomycetaceae</taxon>
        <taxon>Actinomyces</taxon>
    </lineage>
</organism>
<proteinExistence type="predicted"/>
<gene>
    <name evidence="2" type="ORF">HMPREF0058_1669</name>
</gene>
<reference evidence="2 3" key="1">
    <citation type="submission" date="2009-01" db="EMBL/GenBank/DDBJ databases">
        <authorList>
            <person name="Qin X."/>
            <person name="Bachman B."/>
            <person name="Battles P."/>
            <person name="Bell A."/>
            <person name="Bess C."/>
            <person name="Bickham C."/>
            <person name="Chaboub L."/>
            <person name="Chen D."/>
            <person name="Coyle M."/>
            <person name="Deiros D.R."/>
            <person name="Dinh H."/>
            <person name="Forbes L."/>
            <person name="Fowler G."/>
            <person name="Francisco L."/>
            <person name="Fu Q."/>
            <person name="Gubbala S."/>
            <person name="Hale W."/>
            <person name="Han Y."/>
            <person name="Hemphill L."/>
            <person name="Highlander S.K."/>
            <person name="Hirani K."/>
            <person name="Hogues M."/>
            <person name="Jackson L."/>
            <person name="Jakkamsetti A."/>
            <person name="Javaid M."/>
            <person name="Jiang H."/>
            <person name="Korchina V."/>
            <person name="Kovar C."/>
            <person name="Lara F."/>
            <person name="Lee S."/>
            <person name="Mata R."/>
            <person name="Mathew T."/>
            <person name="Moen C."/>
            <person name="Morales K."/>
            <person name="Munidasa M."/>
            <person name="Nazareth L."/>
            <person name="Ngo R."/>
            <person name="Nguyen L."/>
            <person name="Okwuonu G."/>
            <person name="Ongeri F."/>
            <person name="Patil S."/>
            <person name="Petrosino J."/>
            <person name="Pham C."/>
            <person name="Pham P."/>
            <person name="Pu L.-L."/>
            <person name="Puazo M."/>
            <person name="Raj R."/>
            <person name="Reid J."/>
            <person name="Rouhana J."/>
            <person name="Saada N."/>
            <person name="Shang Y."/>
            <person name="Simmons D."/>
            <person name="Thornton R."/>
            <person name="Warren J."/>
            <person name="Weissenberger G."/>
            <person name="Zhang J."/>
            <person name="Zhang L."/>
            <person name="Zhou C."/>
            <person name="Zhu D."/>
            <person name="Muzny D."/>
            <person name="Worley K."/>
            <person name="Gibbs R."/>
        </authorList>
    </citation>
    <scope>NUCLEOTIDE SEQUENCE [LARGE SCALE GENOMIC DNA]</scope>
    <source>
        <strain evidence="2 3">DSM 15434</strain>
    </source>
</reference>
<dbReference type="eggNOG" id="ENOG5031WT3">
    <property type="taxonomic scope" value="Bacteria"/>
</dbReference>
<dbReference type="Proteomes" id="UP000004778">
    <property type="component" value="Unassembled WGS sequence"/>
</dbReference>
<dbReference type="OrthoDB" id="4169523at2"/>
<comment type="caution">
    <text evidence="2">The sequence shown here is derived from an EMBL/GenBank/DDBJ whole genome shotgun (WGS) entry which is preliminary data.</text>
</comment>
<dbReference type="EMBL" id="ACFH01000110">
    <property type="protein sequence ID" value="EEH65504.1"/>
    <property type="molecule type" value="Genomic_DNA"/>
</dbReference>
<protein>
    <submittedName>
        <fullName evidence="2">Uncharacterized protein</fullName>
    </submittedName>
</protein>
<feature type="compositionally biased region" description="Pro residues" evidence="1">
    <location>
        <begin position="148"/>
        <end position="157"/>
    </location>
</feature>
<dbReference type="RefSeq" id="WP_006548629.1">
    <property type="nucleotide sequence ID" value="NZ_DS999574.1"/>
</dbReference>
<evidence type="ECO:0000313" key="3">
    <source>
        <dbReference type="Proteomes" id="UP000004778"/>
    </source>
</evidence>
<evidence type="ECO:0000313" key="2">
    <source>
        <dbReference type="EMBL" id="EEH65504.1"/>
    </source>
</evidence>
<feature type="region of interest" description="Disordered" evidence="1">
    <location>
        <begin position="143"/>
        <end position="168"/>
    </location>
</feature>
<keyword evidence="3" id="KW-1185">Reference proteome</keyword>
<sequence length="168" mass="18180">MQGRGLCAAHYRRARGLHPGTLDGYAAAQESGRWVGDELAGYGCAHVRVLHARGFASLYACTMPGCHSQAAEWALRPDAAHARRDDTGTWSPDPWDYTPMCAACHRQMDAVTRAARKSRATPLPAPWSWPSVPTFAPVRRWQAAQAPLPAPAPPTGQTPPMLDLGELS</sequence>